<dbReference type="InterPro" id="IPR019734">
    <property type="entry name" value="TPR_rpt"/>
</dbReference>
<dbReference type="InterPro" id="IPR011990">
    <property type="entry name" value="TPR-like_helical_dom_sf"/>
</dbReference>
<keyword evidence="2 3" id="KW-0802">TPR repeat</keyword>
<dbReference type="RefSeq" id="WP_342596138.1">
    <property type="nucleotide sequence ID" value="NZ_CP151919.1"/>
</dbReference>
<evidence type="ECO:0000256" key="4">
    <source>
        <dbReference type="SAM" id="SignalP"/>
    </source>
</evidence>
<gene>
    <name evidence="5" type="ORF">AAGT95_08085</name>
</gene>
<accession>A0ABZ3CXH8</accession>
<dbReference type="SUPFAM" id="SSF81901">
    <property type="entry name" value="HCP-like"/>
    <property type="match status" value="1"/>
</dbReference>
<organism evidence="5 6">
    <name type="scientific">Salinicola lusitanus</name>
    <dbReference type="NCBI Taxonomy" id="1949085"/>
    <lineage>
        <taxon>Bacteria</taxon>
        <taxon>Pseudomonadati</taxon>
        <taxon>Pseudomonadota</taxon>
        <taxon>Gammaproteobacteria</taxon>
        <taxon>Oceanospirillales</taxon>
        <taxon>Halomonadaceae</taxon>
        <taxon>Salinicola</taxon>
    </lineage>
</organism>
<dbReference type="SMART" id="SM00028">
    <property type="entry name" value="TPR"/>
    <property type="match status" value="3"/>
</dbReference>
<evidence type="ECO:0000313" key="5">
    <source>
        <dbReference type="EMBL" id="XAD55930.1"/>
    </source>
</evidence>
<evidence type="ECO:0000313" key="6">
    <source>
        <dbReference type="Proteomes" id="UP001453229"/>
    </source>
</evidence>
<protein>
    <submittedName>
        <fullName evidence="5">Tetratricopeptide repeat protein</fullName>
    </submittedName>
</protein>
<dbReference type="PANTHER" id="PTHR44858">
    <property type="entry name" value="TETRATRICOPEPTIDE REPEAT PROTEIN 6"/>
    <property type="match status" value="1"/>
</dbReference>
<reference evidence="5 6" key="1">
    <citation type="submission" date="2024-04" db="EMBL/GenBank/DDBJ databases">
        <title>Salinicola lusitanus LLJ914,a marine bacterium isolated from the Okinawa Trough.</title>
        <authorList>
            <person name="Li J."/>
        </authorList>
    </citation>
    <scope>NUCLEOTIDE SEQUENCE [LARGE SCALE GENOMIC DNA]</scope>
    <source>
        <strain evidence="5 6">LLJ914</strain>
    </source>
</reference>
<feature type="signal peptide" evidence="4">
    <location>
        <begin position="1"/>
        <end position="39"/>
    </location>
</feature>
<feature type="chain" id="PRO_5047511487" evidence="4">
    <location>
        <begin position="40"/>
        <end position="281"/>
    </location>
</feature>
<feature type="repeat" description="TPR" evidence="3">
    <location>
        <begin position="148"/>
        <end position="181"/>
    </location>
</feature>
<dbReference type="EMBL" id="CP151919">
    <property type="protein sequence ID" value="XAD55930.1"/>
    <property type="molecule type" value="Genomic_DNA"/>
</dbReference>
<proteinExistence type="predicted"/>
<sequence>MKSSSTVSRMVSTRAATVRRKGVTWAAVVAVGFALSACAATPSDTREGRLLKLADDVDQRGDHATAAAMYERALEQGEPSAELLIRLGNARLAAGEPEAAAQAFRQALADDLELAPALLGLGTAQLRLGEPQGALRSLSRAAPELDSVAAWSRLGAAQALAGHPGRSVEAFARAARLEPRDLDVQANLALAESLAGDDAKAIAGMRRVVDSPLAEARHYRNLILVLVLGGQREEARRVEIPDLPASRRESLIASAERIAALPSAAARAQALGMAQASAARE</sequence>
<keyword evidence="6" id="KW-1185">Reference proteome</keyword>
<dbReference type="PANTHER" id="PTHR44858:SF1">
    <property type="entry name" value="UDP-N-ACETYLGLUCOSAMINE--PEPTIDE N-ACETYLGLUCOSAMINYLTRANSFERASE SPINDLY-RELATED"/>
    <property type="match status" value="1"/>
</dbReference>
<evidence type="ECO:0000256" key="2">
    <source>
        <dbReference type="ARBA" id="ARBA00022803"/>
    </source>
</evidence>
<dbReference type="InterPro" id="IPR050498">
    <property type="entry name" value="Ycf3"/>
</dbReference>
<keyword evidence="1" id="KW-0677">Repeat</keyword>
<keyword evidence="4" id="KW-0732">Signal</keyword>
<dbReference type="Pfam" id="PF13432">
    <property type="entry name" value="TPR_16"/>
    <property type="match status" value="1"/>
</dbReference>
<evidence type="ECO:0000256" key="1">
    <source>
        <dbReference type="ARBA" id="ARBA00022737"/>
    </source>
</evidence>
<name>A0ABZ3CXH8_9GAMM</name>
<dbReference type="Proteomes" id="UP001453229">
    <property type="component" value="Chromosome"/>
</dbReference>
<dbReference type="PROSITE" id="PS50005">
    <property type="entry name" value="TPR"/>
    <property type="match status" value="1"/>
</dbReference>
<evidence type="ECO:0000256" key="3">
    <source>
        <dbReference type="PROSITE-ProRule" id="PRU00339"/>
    </source>
</evidence>
<dbReference type="Gene3D" id="1.25.40.10">
    <property type="entry name" value="Tetratricopeptide repeat domain"/>
    <property type="match status" value="2"/>
</dbReference>